<dbReference type="GO" id="GO:0008270">
    <property type="term" value="F:zinc ion binding"/>
    <property type="evidence" value="ECO:0007669"/>
    <property type="project" value="UniProtKB-KW"/>
</dbReference>
<evidence type="ECO:0000256" key="1">
    <source>
        <dbReference type="ARBA" id="ARBA00004123"/>
    </source>
</evidence>
<dbReference type="SUPFAM" id="SSF56204">
    <property type="entry name" value="Hect, E3 ligase catalytic domain"/>
    <property type="match status" value="1"/>
</dbReference>
<evidence type="ECO:0000259" key="11">
    <source>
        <dbReference type="PROSITE" id="PS51805"/>
    </source>
</evidence>
<dbReference type="Gene3D" id="3.30.40.10">
    <property type="entry name" value="Zinc/RING finger domain, C3HC4 (zinc finger)"/>
    <property type="match status" value="2"/>
</dbReference>
<dbReference type="InterPro" id="IPR035983">
    <property type="entry name" value="Hect_E3_ubiquitin_ligase"/>
</dbReference>
<evidence type="ECO:0000256" key="4">
    <source>
        <dbReference type="ARBA" id="ARBA00022723"/>
    </source>
</evidence>
<comment type="caution">
    <text evidence="9">Lacks conserved residue(s) required for the propagation of feature annotation.</text>
</comment>
<dbReference type="InterPro" id="IPR011011">
    <property type="entry name" value="Znf_FYVE_PHD"/>
</dbReference>
<keyword evidence="6 9" id="KW-0833">Ubl conjugation pathway</keyword>
<dbReference type="InterPro" id="IPR013083">
    <property type="entry name" value="Znf_RING/FYVE/PHD"/>
</dbReference>
<dbReference type="PROSITE" id="PS51805">
    <property type="entry name" value="EPHD"/>
    <property type="match status" value="1"/>
</dbReference>
<keyword evidence="5" id="KW-0863">Zinc-finger</keyword>
<dbReference type="Xenbase" id="XB-GENE-999810">
    <property type="gene designation" value="g2e3"/>
</dbReference>
<dbReference type="Proteomes" id="UP000008143">
    <property type="component" value="Chromosome 8"/>
</dbReference>
<feature type="domain" description="HECT" evidence="10">
    <location>
        <begin position="403"/>
        <end position="700"/>
    </location>
</feature>
<dbReference type="Gene3D" id="3.90.1750.10">
    <property type="entry name" value="Hect, E3 ligase catalytic domains"/>
    <property type="match status" value="1"/>
</dbReference>
<name>A0A8J0QME3_XENTR</name>
<dbReference type="InterPro" id="IPR001965">
    <property type="entry name" value="Znf_PHD"/>
</dbReference>
<dbReference type="CDD" id="cd15669">
    <property type="entry name" value="ePHD_PHF7_G2E3_like"/>
    <property type="match status" value="1"/>
</dbReference>
<dbReference type="SMART" id="SM00249">
    <property type="entry name" value="PHD"/>
    <property type="match status" value="3"/>
</dbReference>
<dbReference type="SUPFAM" id="SSF57903">
    <property type="entry name" value="FYVE/PHD zinc finger"/>
    <property type="match status" value="1"/>
</dbReference>
<feature type="domain" description="PHD-type" evidence="11">
    <location>
        <begin position="11"/>
        <end position="128"/>
    </location>
</feature>
<evidence type="ECO:0000313" key="13">
    <source>
        <dbReference type="RefSeq" id="XP_002932878.1"/>
    </source>
</evidence>
<dbReference type="Pfam" id="PF13771">
    <property type="entry name" value="zf-HC5HC2H"/>
    <property type="match status" value="1"/>
</dbReference>
<organism evidence="12 13">
    <name type="scientific">Xenopus tropicalis</name>
    <name type="common">Western clawed frog</name>
    <name type="synonym">Silurana tropicalis</name>
    <dbReference type="NCBI Taxonomy" id="8364"/>
    <lineage>
        <taxon>Eukaryota</taxon>
        <taxon>Metazoa</taxon>
        <taxon>Chordata</taxon>
        <taxon>Craniata</taxon>
        <taxon>Vertebrata</taxon>
        <taxon>Euteleostomi</taxon>
        <taxon>Amphibia</taxon>
        <taxon>Batrachia</taxon>
        <taxon>Anura</taxon>
        <taxon>Pipoidea</taxon>
        <taxon>Pipidae</taxon>
        <taxon>Xenopodinae</taxon>
        <taxon>Xenopus</taxon>
        <taxon>Silurana</taxon>
    </lineage>
</organism>
<keyword evidence="8" id="KW-0539">Nucleus</keyword>
<dbReference type="KEGG" id="xtr:100496302"/>
<dbReference type="PANTHER" id="PTHR12420">
    <property type="entry name" value="PHD FINGER PROTEIN"/>
    <property type="match status" value="1"/>
</dbReference>
<dbReference type="GO" id="GO:0005634">
    <property type="term" value="C:nucleus"/>
    <property type="evidence" value="ECO:0000318"/>
    <property type="project" value="GO_Central"/>
</dbReference>
<keyword evidence="3" id="KW-0808">Transferase</keyword>
<keyword evidence="4" id="KW-0479">Metal-binding</keyword>
<proteinExistence type="predicted"/>
<evidence type="ECO:0000313" key="14">
    <source>
        <dbReference type="Xenbase" id="XB-GENE-999810"/>
    </source>
</evidence>
<dbReference type="SMART" id="SM00119">
    <property type="entry name" value="HECTc"/>
    <property type="match status" value="1"/>
</dbReference>
<comment type="subcellular location">
    <subcellularLocation>
        <location evidence="1">Nucleus</location>
    </subcellularLocation>
</comment>
<keyword evidence="12" id="KW-1185">Reference proteome</keyword>
<reference evidence="13" key="1">
    <citation type="submission" date="2025-08" db="UniProtKB">
        <authorList>
            <consortium name="RefSeq"/>
        </authorList>
    </citation>
    <scope>IDENTIFICATION</scope>
    <source>
        <strain evidence="13">Nigerian</strain>
        <tissue evidence="13">Liver and blood</tissue>
    </source>
</reference>
<dbReference type="PROSITE" id="PS50237">
    <property type="entry name" value="HECT"/>
    <property type="match status" value="1"/>
</dbReference>
<evidence type="ECO:0000256" key="2">
    <source>
        <dbReference type="ARBA" id="ARBA00004906"/>
    </source>
</evidence>
<dbReference type="InterPro" id="IPR000569">
    <property type="entry name" value="HECT_dom"/>
</dbReference>
<evidence type="ECO:0000256" key="8">
    <source>
        <dbReference type="ARBA" id="ARBA00023242"/>
    </source>
</evidence>
<dbReference type="InterPro" id="IPR059102">
    <property type="entry name" value="PHD_PHF7/G2E3-like"/>
</dbReference>
<dbReference type="PANTHER" id="PTHR12420:SF42">
    <property type="entry name" value="G2_M PHASE-SPECIFIC E3 UBIQUITIN-PROTEIN LIGASE"/>
    <property type="match status" value="1"/>
</dbReference>
<evidence type="ECO:0000256" key="6">
    <source>
        <dbReference type="ARBA" id="ARBA00022786"/>
    </source>
</evidence>
<sequence>MSRIRRKSSKNLPCVFCGLSDDCAEKFGEKKTYPEHDLTLHYYCLLLSSGIWQRGKENEGIYGFLVCDIKKEVNRANKLRCALCKNRGASIGCVFPKCRRSYHYHCGVKKECIFQFTDSFRSYCWEHRPVQKIVSSQTDCSSTCTICLENVNHVSSYHILRSPCCKTSWFHRNCLQHQALSAGLFFFRCTVCNNKDIFQNEMLRMGIHIPERDASWELEENAFQELLVRYQRCDAKKCVCRGGREYNEPENKWEIVRCQCCGSSGTHRACSSIGELDQSWECPDCCSVVSTPGKRSRPASLAQSDQLGCLGFGMESSPKCPRLSTTPKGKVLLRHISTQERTISDILHNLRLQINTDSVCTMLIQKECLWQSSLECFRNSNFCPSSTLRVKFTKHKFRMECKQPNGSLSEYFGLLLNTVRNSPLLEGSEHKNIALNLEALEDNLYFEAGRMVALALVHGGPAPGFFSQTLFRCLIYDPQHVLPAVEDVADPNVAQAILTIQSCQRIGTLKSAIIHYFDYLQKTGSLRLVQTVSDKVLIIKELLAHHVIRRVQQPLESFKQGLMTLGVLEKIQAHPAIFWSVLVLGPEKLTAKSMTDLFTVTHTDLGVKQQSDALGFWVDYLEDTEEGTTVCSLEDILNFATGLPSVPPAGFDPRPSIRFKQMAQPKARKYINCLELPSFSSYLDFTRSMNKALCTFLCKA</sequence>
<evidence type="ECO:0000259" key="10">
    <source>
        <dbReference type="PROSITE" id="PS50237"/>
    </source>
</evidence>
<dbReference type="Pfam" id="PF00632">
    <property type="entry name" value="HECT"/>
    <property type="match status" value="1"/>
</dbReference>
<dbReference type="AGR" id="Xenbase:XB-GENE-999810"/>
<evidence type="ECO:0000313" key="12">
    <source>
        <dbReference type="Proteomes" id="UP000008143"/>
    </source>
</evidence>
<evidence type="ECO:0000256" key="3">
    <source>
        <dbReference type="ARBA" id="ARBA00022679"/>
    </source>
</evidence>
<dbReference type="GeneID" id="100496302"/>
<dbReference type="InterPro" id="IPR034732">
    <property type="entry name" value="EPHD"/>
</dbReference>
<dbReference type="AlphaFoldDB" id="A0A8J0QME3"/>
<comment type="pathway">
    <text evidence="2">Protein modification; protein ubiquitination.</text>
</comment>
<dbReference type="OrthoDB" id="2384350at2759"/>
<protein>
    <submittedName>
        <fullName evidence="13">G2/M phase-specific E3 ubiquitin-protein ligase</fullName>
    </submittedName>
</protein>
<evidence type="ECO:0000256" key="7">
    <source>
        <dbReference type="ARBA" id="ARBA00022833"/>
    </source>
</evidence>
<evidence type="ECO:0000256" key="9">
    <source>
        <dbReference type="PROSITE-ProRule" id="PRU00104"/>
    </source>
</evidence>
<dbReference type="FunFam" id="3.30.40.10:FF:000132">
    <property type="entry name" value="G2/M phase-specific E3 ubiquitin-protein ligase"/>
    <property type="match status" value="1"/>
</dbReference>
<keyword evidence="7" id="KW-0862">Zinc</keyword>
<dbReference type="GO" id="GO:0004842">
    <property type="term" value="F:ubiquitin-protein transferase activity"/>
    <property type="evidence" value="ECO:0007669"/>
    <property type="project" value="InterPro"/>
</dbReference>
<dbReference type="OMA" id="IKFTNCK"/>
<dbReference type="CDD" id="cd15496">
    <property type="entry name" value="PHD_PHF7_G2E3_like"/>
    <property type="match status" value="1"/>
</dbReference>
<dbReference type="InterPro" id="IPR051188">
    <property type="entry name" value="PHD-type_Zinc_Finger"/>
</dbReference>
<dbReference type="RefSeq" id="XP_002932878.1">
    <property type="nucleotide sequence ID" value="XM_002932832.5"/>
</dbReference>
<dbReference type="CTD" id="55632"/>
<dbReference type="InterPro" id="IPR042013">
    <property type="entry name" value="PHF7/G2E3_ePHD"/>
</dbReference>
<dbReference type="Pfam" id="PF26054">
    <property type="entry name" value="PHD_G2E3"/>
    <property type="match status" value="1"/>
</dbReference>
<gene>
    <name evidence="13 14" type="primary">g2e3</name>
</gene>
<accession>A0A8J0QME3</accession>
<evidence type="ECO:0000256" key="5">
    <source>
        <dbReference type="ARBA" id="ARBA00022771"/>
    </source>
</evidence>